<dbReference type="Proteomes" id="UP000204216">
    <property type="component" value="Segment"/>
</dbReference>
<dbReference type="OrthoDB" id="27381at10239"/>
<dbReference type="EMBL" id="KT281792">
    <property type="protein sequence ID" value="ALA48628.1"/>
    <property type="molecule type" value="Genomic_DNA"/>
</dbReference>
<dbReference type="RefSeq" id="YP_009214442.1">
    <property type="nucleotide sequence ID" value="NC_028961.1"/>
</dbReference>
<feature type="transmembrane region" description="Helical" evidence="1">
    <location>
        <begin position="6"/>
        <end position="24"/>
    </location>
</feature>
<evidence type="ECO:0000313" key="3">
    <source>
        <dbReference type="Proteomes" id="UP000204216"/>
    </source>
</evidence>
<keyword evidence="1" id="KW-0812">Transmembrane</keyword>
<keyword evidence="1" id="KW-0472">Membrane</keyword>
<reference evidence="2 3" key="1">
    <citation type="submission" date="2015-07" db="EMBL/GenBank/DDBJ databases">
        <authorList>
            <person name="Govender S."/>
            <person name="Catinas O."/>
            <person name="Khaba T."/>
            <person name="Moti D."/>
            <person name="Rampersad S."/>
            <person name="Larsen M.H."/>
            <person name="Russell D.A."/>
            <person name="Bowman C.A."/>
            <person name="Pope W.H."/>
            <person name="Mavrich T.N."/>
            <person name="Guerrero C.A."/>
            <person name="Jacobs-Sera D."/>
            <person name="Hendrix R.W."/>
            <person name="Hatfull G.F."/>
        </authorList>
    </citation>
    <scope>NUCLEOTIDE SEQUENCE [LARGE SCALE GENOMIC DNA]</scope>
</reference>
<dbReference type="GeneID" id="26640755"/>
<evidence type="ECO:0000313" key="2">
    <source>
        <dbReference type="EMBL" id="ALA48628.1"/>
    </source>
</evidence>
<evidence type="ECO:0000256" key="1">
    <source>
        <dbReference type="SAM" id="Phobius"/>
    </source>
</evidence>
<dbReference type="KEGG" id="vg:26640755"/>
<keyword evidence="1" id="KW-1133">Transmembrane helix</keyword>
<protein>
    <submittedName>
        <fullName evidence="2">Uncharacterized protein</fullName>
    </submittedName>
</protein>
<organism evidence="2 3">
    <name type="scientific">Mycobacterium phage PopTart</name>
    <dbReference type="NCBI Taxonomy" id="1698712"/>
    <lineage>
        <taxon>Viruses</taxon>
        <taxon>Duplodnaviria</taxon>
        <taxon>Heunggongvirae</taxon>
        <taxon>Uroviricota</taxon>
        <taxon>Caudoviricetes</taxon>
        <taxon>Gracegardnervirinae</taxon>
        <taxon>Cheoctovirus</taxon>
        <taxon>Cheoctovirus poptart</taxon>
    </lineage>
</organism>
<sequence length="60" mass="6197">MNWTVVLNATFIVCIVATIVALAGTMANLEYGTNRAAAAFGCVTVALAAVDILLLGAVWQ</sequence>
<gene>
    <name evidence="2" type="ORF">POPTART_82</name>
</gene>
<proteinExistence type="predicted"/>
<name>A0A0K2FPA3_9CAUD</name>
<feature type="transmembrane region" description="Helical" evidence="1">
    <location>
        <begin position="36"/>
        <end position="59"/>
    </location>
</feature>
<accession>A0A0K2FPA3</accession>
<keyword evidence="3" id="KW-1185">Reference proteome</keyword>